<sequence>MPPMDPSSLKTFSDVALECLHYSREQRPTISSLVKMLENALKFPGGNDMNLTNAVGTSQKYTLVDELFKDHGLFSNMARTADEDCLYMVSTFDALGYHAPEVSILKNYDAKAVDVYSFGVIMLELLTGKSPREIMNGLSLPQWVLLKMRERLSDEVFDPALHAIVVRGDKILNCLVLALQCFLPSPTERPDIQLVLLRLETIIPETNTSSGDDGGDRPSLS</sequence>
<reference evidence="2" key="1">
    <citation type="journal article" date="2022" name="Mol. Ecol. Resour.">
        <title>The genomes of chicory, endive, great burdock and yacon provide insights into Asteraceae palaeo-polyploidization history and plant inulin production.</title>
        <authorList>
            <person name="Fan W."/>
            <person name="Wang S."/>
            <person name="Wang H."/>
            <person name="Wang A."/>
            <person name="Jiang F."/>
            <person name="Liu H."/>
            <person name="Zhao H."/>
            <person name="Xu D."/>
            <person name="Zhang Y."/>
        </authorList>
    </citation>
    <scope>NUCLEOTIDE SEQUENCE [LARGE SCALE GENOMIC DNA]</scope>
    <source>
        <strain evidence="2">cv. Yunnan</strain>
    </source>
</reference>
<accession>A0ACB9I521</accession>
<proteinExistence type="predicted"/>
<organism evidence="1 2">
    <name type="scientific">Smallanthus sonchifolius</name>
    <dbReference type="NCBI Taxonomy" id="185202"/>
    <lineage>
        <taxon>Eukaryota</taxon>
        <taxon>Viridiplantae</taxon>
        <taxon>Streptophyta</taxon>
        <taxon>Embryophyta</taxon>
        <taxon>Tracheophyta</taxon>
        <taxon>Spermatophyta</taxon>
        <taxon>Magnoliopsida</taxon>
        <taxon>eudicotyledons</taxon>
        <taxon>Gunneridae</taxon>
        <taxon>Pentapetalae</taxon>
        <taxon>asterids</taxon>
        <taxon>campanulids</taxon>
        <taxon>Asterales</taxon>
        <taxon>Asteraceae</taxon>
        <taxon>Asteroideae</taxon>
        <taxon>Heliantheae alliance</taxon>
        <taxon>Millerieae</taxon>
        <taxon>Smallanthus</taxon>
    </lineage>
</organism>
<gene>
    <name evidence="1" type="ORF">L1987_31253</name>
</gene>
<reference evidence="1 2" key="2">
    <citation type="journal article" date="2022" name="Mol. Ecol. Resour.">
        <title>The genomes of chicory, endive, great burdock and yacon provide insights into Asteraceae paleo-polyploidization history and plant inulin production.</title>
        <authorList>
            <person name="Fan W."/>
            <person name="Wang S."/>
            <person name="Wang H."/>
            <person name="Wang A."/>
            <person name="Jiang F."/>
            <person name="Liu H."/>
            <person name="Zhao H."/>
            <person name="Xu D."/>
            <person name="Zhang Y."/>
        </authorList>
    </citation>
    <scope>NUCLEOTIDE SEQUENCE [LARGE SCALE GENOMIC DNA]</scope>
    <source>
        <strain evidence="2">cv. Yunnan</strain>
        <tissue evidence="1">Leaves</tissue>
    </source>
</reference>
<evidence type="ECO:0000313" key="2">
    <source>
        <dbReference type="Proteomes" id="UP001056120"/>
    </source>
</evidence>
<comment type="caution">
    <text evidence="1">The sequence shown here is derived from an EMBL/GenBank/DDBJ whole genome shotgun (WGS) entry which is preliminary data.</text>
</comment>
<keyword evidence="2" id="KW-1185">Reference proteome</keyword>
<dbReference type="EMBL" id="CM042027">
    <property type="protein sequence ID" value="KAI3803104.1"/>
    <property type="molecule type" value="Genomic_DNA"/>
</dbReference>
<dbReference type="Proteomes" id="UP001056120">
    <property type="component" value="Linkage Group LG10"/>
</dbReference>
<evidence type="ECO:0000313" key="1">
    <source>
        <dbReference type="EMBL" id="KAI3803104.1"/>
    </source>
</evidence>
<protein>
    <submittedName>
        <fullName evidence="1">Uncharacterized protein</fullName>
    </submittedName>
</protein>
<name>A0ACB9I521_9ASTR</name>